<dbReference type="InterPro" id="IPR013022">
    <property type="entry name" value="Xyl_isomerase-like_TIM-brl"/>
</dbReference>
<evidence type="ECO:0000259" key="1">
    <source>
        <dbReference type="Pfam" id="PF01261"/>
    </source>
</evidence>
<organism evidence="2 3">
    <name type="scientific">Candidatus Pullichristensenella excrementigallinarum</name>
    <dbReference type="NCBI Taxonomy" id="2840907"/>
    <lineage>
        <taxon>Bacteria</taxon>
        <taxon>Bacillati</taxon>
        <taxon>Bacillota</taxon>
        <taxon>Clostridia</taxon>
        <taxon>Candidatus Pullichristensenella</taxon>
    </lineage>
</organism>
<feature type="domain" description="Xylose isomerase-like TIM barrel" evidence="1">
    <location>
        <begin position="21"/>
        <end position="312"/>
    </location>
</feature>
<reference evidence="2" key="1">
    <citation type="submission" date="2020-10" db="EMBL/GenBank/DDBJ databases">
        <authorList>
            <person name="Gilroy R."/>
        </authorList>
    </citation>
    <scope>NUCLEOTIDE SEQUENCE</scope>
    <source>
        <strain evidence="2">ChiHcec3-11533</strain>
    </source>
</reference>
<dbReference type="InterPro" id="IPR036237">
    <property type="entry name" value="Xyl_isomerase-like_sf"/>
</dbReference>
<proteinExistence type="predicted"/>
<reference evidence="2" key="2">
    <citation type="journal article" date="2021" name="PeerJ">
        <title>Extensive microbial diversity within the chicken gut microbiome revealed by metagenomics and culture.</title>
        <authorList>
            <person name="Gilroy R."/>
            <person name="Ravi A."/>
            <person name="Getino M."/>
            <person name="Pursley I."/>
            <person name="Horton D.L."/>
            <person name="Alikhan N.F."/>
            <person name="Baker D."/>
            <person name="Gharbi K."/>
            <person name="Hall N."/>
            <person name="Watson M."/>
            <person name="Adriaenssens E.M."/>
            <person name="Foster-Nyarko E."/>
            <person name="Jarju S."/>
            <person name="Secka A."/>
            <person name="Antonio M."/>
            <person name="Oren A."/>
            <person name="Chaudhuri R.R."/>
            <person name="La Ragione R."/>
            <person name="Hildebrand F."/>
            <person name="Pallen M.J."/>
        </authorList>
    </citation>
    <scope>NUCLEOTIDE SEQUENCE</scope>
    <source>
        <strain evidence="2">ChiHcec3-11533</strain>
    </source>
</reference>
<gene>
    <name evidence="2" type="ORF">IAB02_07230</name>
</gene>
<dbReference type="AlphaFoldDB" id="A0A9D1IE69"/>
<name>A0A9D1IE69_9FIRM</name>
<dbReference type="Pfam" id="PF01261">
    <property type="entry name" value="AP_endonuc_2"/>
    <property type="match status" value="1"/>
</dbReference>
<evidence type="ECO:0000313" key="2">
    <source>
        <dbReference type="EMBL" id="HIU34339.1"/>
    </source>
</evidence>
<dbReference type="GO" id="GO:0016853">
    <property type="term" value="F:isomerase activity"/>
    <property type="evidence" value="ECO:0007669"/>
    <property type="project" value="UniProtKB-KW"/>
</dbReference>
<sequence length="329" mass="37262">MRDLTLATGQWGDLPLPDLCAIAQDAGLDGLELTASKNHFDLDRAYSQSSYREELLETLAKYGLKCFAVGGALMGQCVGDEYDPRLDNFAPNKYAGKPEEIRKWAIDSMMKLPSACKACGISIVTGFLGSPIWKMWYSFPQTTPEMIEEGYATIVKRWIPILDEFSKQGVKFAFEVHPTEIAFDYYSTQTLLEKLNYHPAFGLNFDPSHLLWQGVNPAVFLQDFSRYVFHVHLKDASVNFDGRRGILGSHLPFGSTRRAWNFRSLGHGDVNFEEIIRILNEIGYSGPLSIEWEDNGMDRIYGLKEAVQFARKLDFEPSKIEFDAAIKNE</sequence>
<dbReference type="InterPro" id="IPR050312">
    <property type="entry name" value="IolE/XylAMocC-like"/>
</dbReference>
<dbReference type="EMBL" id="DVMU01000162">
    <property type="protein sequence ID" value="HIU34339.1"/>
    <property type="molecule type" value="Genomic_DNA"/>
</dbReference>
<protein>
    <submittedName>
        <fullName evidence="2">Sugar phosphate isomerase/epimerase</fullName>
    </submittedName>
</protein>
<comment type="caution">
    <text evidence="2">The sequence shown here is derived from an EMBL/GenBank/DDBJ whole genome shotgun (WGS) entry which is preliminary data.</text>
</comment>
<dbReference type="PANTHER" id="PTHR12110:SF21">
    <property type="entry name" value="XYLOSE ISOMERASE-LIKE TIM BARREL DOMAIN-CONTAINING PROTEIN"/>
    <property type="match status" value="1"/>
</dbReference>
<evidence type="ECO:0000313" key="3">
    <source>
        <dbReference type="Proteomes" id="UP000824072"/>
    </source>
</evidence>
<keyword evidence="2" id="KW-0413">Isomerase</keyword>
<accession>A0A9D1IE69</accession>
<dbReference type="Gene3D" id="3.20.20.150">
    <property type="entry name" value="Divalent-metal-dependent TIM barrel enzymes"/>
    <property type="match status" value="1"/>
</dbReference>
<dbReference type="SUPFAM" id="SSF51658">
    <property type="entry name" value="Xylose isomerase-like"/>
    <property type="match status" value="1"/>
</dbReference>
<dbReference type="PANTHER" id="PTHR12110">
    <property type="entry name" value="HYDROXYPYRUVATE ISOMERASE"/>
    <property type="match status" value="1"/>
</dbReference>
<dbReference type="Proteomes" id="UP000824072">
    <property type="component" value="Unassembled WGS sequence"/>
</dbReference>